<dbReference type="InterPro" id="IPR006099">
    <property type="entry name" value="MeMalonylCoA_mutase_a/b_cat"/>
</dbReference>
<dbReference type="PANTHER" id="PTHR48101">
    <property type="entry name" value="METHYLMALONYL-COA MUTASE, MITOCHONDRIAL-RELATED"/>
    <property type="match status" value="1"/>
</dbReference>
<keyword evidence="4" id="KW-1185">Reference proteome</keyword>
<organism evidence="3 4">
    <name type="scientific">Rhodonellum psychrophilum GCM71 = DSM 17998</name>
    <dbReference type="NCBI Taxonomy" id="1123057"/>
    <lineage>
        <taxon>Bacteria</taxon>
        <taxon>Pseudomonadati</taxon>
        <taxon>Bacteroidota</taxon>
        <taxon>Cytophagia</taxon>
        <taxon>Cytophagales</taxon>
        <taxon>Cytophagaceae</taxon>
        <taxon>Rhodonellum</taxon>
    </lineage>
</organism>
<gene>
    <name evidence="3" type="ORF">P872_04020</name>
</gene>
<protein>
    <recommendedName>
        <fullName evidence="2">Methylmalonyl-CoA mutase alpha/beta chain catalytic domain-containing protein</fullName>
    </recommendedName>
</protein>
<name>U5C1R0_9BACT</name>
<dbReference type="GO" id="GO:0031419">
    <property type="term" value="F:cobalamin binding"/>
    <property type="evidence" value="ECO:0007669"/>
    <property type="project" value="InterPro"/>
</dbReference>
<feature type="region of interest" description="Disordered" evidence="1">
    <location>
        <begin position="481"/>
        <end position="513"/>
    </location>
</feature>
<accession>U5C1R0</accession>
<feature type="domain" description="Methylmalonyl-CoA mutase alpha/beta chain catalytic" evidence="2">
    <location>
        <begin position="155"/>
        <end position="507"/>
    </location>
</feature>
<dbReference type="EMBL" id="AWXR01000021">
    <property type="protein sequence ID" value="ERM82836.1"/>
    <property type="molecule type" value="Genomic_DNA"/>
</dbReference>
<reference evidence="3 4" key="1">
    <citation type="journal article" date="2013" name="Genome Announc.">
        <title>Draft Genome Sequence of the Psychrophilic and Alkaliphilic Rhodonellum psychrophilum Strain GCM71T.</title>
        <authorList>
            <person name="Hauptmann A.L."/>
            <person name="Glaring M.A."/>
            <person name="Hallin P.F."/>
            <person name="Prieme A."/>
            <person name="Stougaard P."/>
        </authorList>
    </citation>
    <scope>NUCLEOTIDE SEQUENCE [LARGE SCALE GENOMIC DNA]</scope>
    <source>
        <strain evidence="3 4">GCM71</strain>
    </source>
</reference>
<comment type="caution">
    <text evidence="3">The sequence shown here is derived from an EMBL/GenBank/DDBJ whole genome shotgun (WGS) entry which is preliminary data.</text>
</comment>
<dbReference type="PANTHER" id="PTHR48101:SF1">
    <property type="entry name" value="METHYLMALONYL-COA MUTASE, LARGE SUBUNIT"/>
    <property type="match status" value="1"/>
</dbReference>
<evidence type="ECO:0000259" key="2">
    <source>
        <dbReference type="Pfam" id="PF01642"/>
    </source>
</evidence>
<evidence type="ECO:0000313" key="4">
    <source>
        <dbReference type="Proteomes" id="UP000016843"/>
    </source>
</evidence>
<sequence>MNVQNLIFDFANISHHLLNQGKFYINGVWIFFNPNINPKMKDKLFSDFPVTTKQDWINQAIQELKGKDFEKTLVTKTREGFSLDPFYTPEDFKSHEWTKKYQNQVNPKPEIPGISPRVWSNVVRIDVVDEKSANIEILEVLQHGADGLLLVLEGNENMDVLLQNVLPQYIQVFLCPKNNPDQALSAFFDWANDNGFEKKEIHGGLLWDGFAQALNASNDKESILDIVENLLELGLPFTRFKVFSLNSAIYHDAGGSAVQEMAFCISAFIELMDGLTERGRNPQEIFQKLLVECSVGSDYFMEIAKVRTLRVLIHQLAALYQVNLAPESIFIFANTSFWTKTTQDVQSNILRNTTEAMAAILGGSNALHVLAHDVALGAPNEFSKRMARNVSSILKEESYLDKVLDPVSGSYYLASLMSSLFYKAKDKIELLEQKGGWWMAYQNLTLQKEIKAMRSERMLALVTKEETKIGVNKYVNREDSDAVPGINRMPEDENQLKSTRQSLLAENKNQNQG</sequence>
<dbReference type="InterPro" id="IPR016176">
    <property type="entry name" value="Cbl-dep_enz_cat"/>
</dbReference>
<evidence type="ECO:0000256" key="1">
    <source>
        <dbReference type="SAM" id="MobiDB-lite"/>
    </source>
</evidence>
<dbReference type="AlphaFoldDB" id="U5C1R0"/>
<dbReference type="Proteomes" id="UP000016843">
    <property type="component" value="Unassembled WGS sequence"/>
</dbReference>
<dbReference type="eggNOG" id="COG1884">
    <property type="taxonomic scope" value="Bacteria"/>
</dbReference>
<dbReference type="GO" id="GO:0016866">
    <property type="term" value="F:intramolecular transferase activity"/>
    <property type="evidence" value="ECO:0007669"/>
    <property type="project" value="InterPro"/>
</dbReference>
<proteinExistence type="predicted"/>
<dbReference type="SUPFAM" id="SSF51703">
    <property type="entry name" value="Cobalamin (vitamin B12)-dependent enzymes"/>
    <property type="match status" value="1"/>
</dbReference>
<dbReference type="Gene3D" id="3.20.20.240">
    <property type="entry name" value="Methylmalonyl-CoA mutase"/>
    <property type="match status" value="1"/>
</dbReference>
<dbReference type="Pfam" id="PF01642">
    <property type="entry name" value="MM_CoA_mutase"/>
    <property type="match status" value="1"/>
</dbReference>
<evidence type="ECO:0000313" key="3">
    <source>
        <dbReference type="EMBL" id="ERM82836.1"/>
    </source>
</evidence>
<feature type="compositionally biased region" description="Polar residues" evidence="1">
    <location>
        <begin position="496"/>
        <end position="513"/>
    </location>
</feature>